<dbReference type="CDD" id="cd06222">
    <property type="entry name" value="RNase_H_like"/>
    <property type="match status" value="1"/>
</dbReference>
<dbReference type="PANTHER" id="PTHR47074">
    <property type="entry name" value="BNAC02G40300D PROTEIN"/>
    <property type="match status" value="1"/>
</dbReference>
<dbReference type="OMA" id="ISIWALW"/>
<dbReference type="InterPro" id="IPR026960">
    <property type="entry name" value="RVT-Znf"/>
</dbReference>
<protein>
    <submittedName>
        <fullName evidence="3">Reverse transcriptase zinc-binding domain</fullName>
    </submittedName>
</protein>
<dbReference type="GO" id="GO:0004523">
    <property type="term" value="F:RNA-DNA hybrid ribonuclease activity"/>
    <property type="evidence" value="ECO:0007669"/>
    <property type="project" value="InterPro"/>
</dbReference>
<dbReference type="Pfam" id="PF13456">
    <property type="entry name" value="RVT_3"/>
    <property type="match status" value="1"/>
</dbReference>
<dbReference type="EMBL" id="MVGT01004114">
    <property type="protein sequence ID" value="OVA01392.1"/>
    <property type="molecule type" value="Genomic_DNA"/>
</dbReference>
<proteinExistence type="predicted"/>
<dbReference type="InterPro" id="IPR002156">
    <property type="entry name" value="RNaseH_domain"/>
</dbReference>
<dbReference type="OrthoDB" id="1906820at2759"/>
<evidence type="ECO:0000259" key="2">
    <source>
        <dbReference type="Pfam" id="PF13966"/>
    </source>
</evidence>
<feature type="domain" description="RNase H type-1" evidence="1">
    <location>
        <begin position="158"/>
        <end position="278"/>
    </location>
</feature>
<sequence>MWRLISNALPLRSNIGRHIKGFDRTCILCGLSEEDNDHLFLKCSVVKNFWFYSPLGVRCDVFGSVTELIDSWVSHNEEAYKLGACLIWNFWKARNRKYFDNEDMCFTKINKAALRCLNDYSSNFLEEGTIELEIINSASTSSYTFQWVPPPRGVKKINVDAAFKDNKFAVAAVARDSMGSFLGCITVIGITDSVETVELHALILGLKFSSRFDNNPCWLEGDSLKVISWVNDSSSKPPWRLENQVFEARSIITNSNTQCVSFVRRSCNSVADLLAHFAFQYSVEDVWV</sequence>
<evidence type="ECO:0000313" key="3">
    <source>
        <dbReference type="EMBL" id="OVA01392.1"/>
    </source>
</evidence>
<gene>
    <name evidence="3" type="ORF">BVC80_6871g1</name>
</gene>
<comment type="caution">
    <text evidence="3">The sequence shown here is derived from an EMBL/GenBank/DDBJ whole genome shotgun (WGS) entry which is preliminary data.</text>
</comment>
<dbReference type="InterPro" id="IPR012337">
    <property type="entry name" value="RNaseH-like_sf"/>
</dbReference>
<dbReference type="GO" id="GO:0003676">
    <property type="term" value="F:nucleic acid binding"/>
    <property type="evidence" value="ECO:0007669"/>
    <property type="project" value="InterPro"/>
</dbReference>
<dbReference type="Gene3D" id="3.30.420.10">
    <property type="entry name" value="Ribonuclease H-like superfamily/Ribonuclease H"/>
    <property type="match status" value="1"/>
</dbReference>
<reference evidence="3 4" key="1">
    <citation type="journal article" date="2017" name="Mol. Plant">
        <title>The Genome of Medicinal Plant Macleaya cordata Provides New Insights into Benzylisoquinoline Alkaloids Metabolism.</title>
        <authorList>
            <person name="Liu X."/>
            <person name="Liu Y."/>
            <person name="Huang P."/>
            <person name="Ma Y."/>
            <person name="Qing Z."/>
            <person name="Tang Q."/>
            <person name="Cao H."/>
            <person name="Cheng P."/>
            <person name="Zheng Y."/>
            <person name="Yuan Z."/>
            <person name="Zhou Y."/>
            <person name="Liu J."/>
            <person name="Tang Z."/>
            <person name="Zhuo Y."/>
            <person name="Zhang Y."/>
            <person name="Yu L."/>
            <person name="Huang J."/>
            <person name="Yang P."/>
            <person name="Peng Q."/>
            <person name="Zhang J."/>
            <person name="Jiang W."/>
            <person name="Zhang Z."/>
            <person name="Lin K."/>
            <person name="Ro D.K."/>
            <person name="Chen X."/>
            <person name="Xiong X."/>
            <person name="Shang Y."/>
            <person name="Huang S."/>
            <person name="Zeng J."/>
        </authorList>
    </citation>
    <scope>NUCLEOTIDE SEQUENCE [LARGE SCALE GENOMIC DNA]</scope>
    <source>
        <strain evidence="4">cv. BLH2017</strain>
        <tissue evidence="3">Root</tissue>
    </source>
</reference>
<dbReference type="PANTHER" id="PTHR47074:SF11">
    <property type="entry name" value="REVERSE TRANSCRIPTASE-LIKE PROTEIN"/>
    <property type="match status" value="1"/>
</dbReference>
<keyword evidence="3" id="KW-0808">Transferase</keyword>
<dbReference type="Pfam" id="PF13966">
    <property type="entry name" value="zf-RVT"/>
    <property type="match status" value="1"/>
</dbReference>
<keyword evidence="4" id="KW-1185">Reference proteome</keyword>
<evidence type="ECO:0000313" key="4">
    <source>
        <dbReference type="Proteomes" id="UP000195402"/>
    </source>
</evidence>
<dbReference type="AlphaFoldDB" id="A0A200PT79"/>
<dbReference type="GO" id="GO:0003964">
    <property type="term" value="F:RNA-directed DNA polymerase activity"/>
    <property type="evidence" value="ECO:0007669"/>
    <property type="project" value="UniProtKB-KW"/>
</dbReference>
<organism evidence="3 4">
    <name type="scientific">Macleaya cordata</name>
    <name type="common">Five-seeded plume-poppy</name>
    <name type="synonym">Bocconia cordata</name>
    <dbReference type="NCBI Taxonomy" id="56857"/>
    <lineage>
        <taxon>Eukaryota</taxon>
        <taxon>Viridiplantae</taxon>
        <taxon>Streptophyta</taxon>
        <taxon>Embryophyta</taxon>
        <taxon>Tracheophyta</taxon>
        <taxon>Spermatophyta</taxon>
        <taxon>Magnoliopsida</taxon>
        <taxon>Ranunculales</taxon>
        <taxon>Papaveraceae</taxon>
        <taxon>Papaveroideae</taxon>
        <taxon>Macleaya</taxon>
    </lineage>
</organism>
<dbReference type="InterPro" id="IPR052929">
    <property type="entry name" value="RNase_H-like_EbsB-rel"/>
</dbReference>
<dbReference type="InterPro" id="IPR036397">
    <property type="entry name" value="RNaseH_sf"/>
</dbReference>
<dbReference type="InParanoid" id="A0A200PT79"/>
<evidence type="ECO:0000259" key="1">
    <source>
        <dbReference type="Pfam" id="PF13456"/>
    </source>
</evidence>
<keyword evidence="3" id="KW-0695">RNA-directed DNA polymerase</keyword>
<dbReference type="Proteomes" id="UP000195402">
    <property type="component" value="Unassembled WGS sequence"/>
</dbReference>
<keyword evidence="3" id="KW-0548">Nucleotidyltransferase</keyword>
<accession>A0A200PT79</accession>
<feature type="domain" description="Reverse transcriptase zinc-binding" evidence="2">
    <location>
        <begin position="1"/>
        <end position="50"/>
    </location>
</feature>
<name>A0A200PT79_MACCD</name>
<dbReference type="InterPro" id="IPR044730">
    <property type="entry name" value="RNase_H-like_dom_plant"/>
</dbReference>
<dbReference type="SUPFAM" id="SSF53098">
    <property type="entry name" value="Ribonuclease H-like"/>
    <property type="match status" value="1"/>
</dbReference>